<evidence type="ECO:0000256" key="1">
    <source>
        <dbReference type="SAM" id="MobiDB-lite"/>
    </source>
</evidence>
<accession>A0A956NDI8</accession>
<protein>
    <submittedName>
        <fullName evidence="2">Uncharacterized protein</fullName>
    </submittedName>
</protein>
<name>A0A956NDI8_UNCEI</name>
<feature type="region of interest" description="Disordered" evidence="1">
    <location>
        <begin position="224"/>
        <end position="245"/>
    </location>
</feature>
<gene>
    <name evidence="2" type="ORF">KDA27_16420</name>
</gene>
<evidence type="ECO:0000313" key="2">
    <source>
        <dbReference type="EMBL" id="MCA9757390.1"/>
    </source>
</evidence>
<proteinExistence type="predicted"/>
<reference evidence="2" key="1">
    <citation type="submission" date="2020-04" db="EMBL/GenBank/DDBJ databases">
        <authorList>
            <person name="Zhang T."/>
        </authorList>
    </citation>
    <scope>NUCLEOTIDE SEQUENCE</scope>
    <source>
        <strain evidence="2">HKST-UBA02</strain>
    </source>
</reference>
<dbReference type="EMBL" id="JAGQHS010000096">
    <property type="protein sequence ID" value="MCA9757390.1"/>
    <property type="molecule type" value="Genomic_DNA"/>
</dbReference>
<feature type="compositionally biased region" description="Polar residues" evidence="1">
    <location>
        <begin position="227"/>
        <end position="236"/>
    </location>
</feature>
<sequence>MAMDGEVRENPAEERQKLLAARGWEADRERTGVLRELLGRSVEHVYLWSFSRLRSRDKALELTRNTLLWASRSLCSVPEGRLLDHWIFEHLATETPVRLDLLRSELGPEPCQVLGDEPNLHYLEAYPECRALQDAYTSYRNLPSDTQLVQRAGWASSRPDLERFLEGHFGEENAQQSERKDPLPHRLGRVGFRQLLPLALIVGLAGYAWWLRSENAELRAALAEKPTPTTIESTDPNPEETDTSLGHVRNLGLEVTDEFLTFSWDGSSRAEFYRLVFMNAKMDTITVKSNIGTSRTMMRREELPAFDPNASYVYKVDAIRSDRVIATSGMTTYPPL</sequence>
<organism evidence="2 3">
    <name type="scientific">Eiseniibacteriota bacterium</name>
    <dbReference type="NCBI Taxonomy" id="2212470"/>
    <lineage>
        <taxon>Bacteria</taxon>
        <taxon>Candidatus Eiseniibacteriota</taxon>
    </lineage>
</organism>
<comment type="caution">
    <text evidence="2">The sequence shown here is derived from an EMBL/GenBank/DDBJ whole genome shotgun (WGS) entry which is preliminary data.</text>
</comment>
<dbReference type="Proteomes" id="UP000739538">
    <property type="component" value="Unassembled WGS sequence"/>
</dbReference>
<evidence type="ECO:0000313" key="3">
    <source>
        <dbReference type="Proteomes" id="UP000739538"/>
    </source>
</evidence>
<dbReference type="AlphaFoldDB" id="A0A956NDI8"/>
<reference evidence="2" key="2">
    <citation type="journal article" date="2021" name="Microbiome">
        <title>Successional dynamics and alternative stable states in a saline activated sludge microbial community over 9 years.</title>
        <authorList>
            <person name="Wang Y."/>
            <person name="Ye J."/>
            <person name="Ju F."/>
            <person name="Liu L."/>
            <person name="Boyd J.A."/>
            <person name="Deng Y."/>
            <person name="Parks D.H."/>
            <person name="Jiang X."/>
            <person name="Yin X."/>
            <person name="Woodcroft B.J."/>
            <person name="Tyson G.W."/>
            <person name="Hugenholtz P."/>
            <person name="Polz M.F."/>
            <person name="Zhang T."/>
        </authorList>
    </citation>
    <scope>NUCLEOTIDE SEQUENCE</scope>
    <source>
        <strain evidence="2">HKST-UBA02</strain>
    </source>
</reference>